<dbReference type="Proteomes" id="UP000076881">
    <property type="component" value="Unassembled WGS sequence"/>
</dbReference>
<comment type="caution">
    <text evidence="1">The sequence shown here is derived from an EMBL/GenBank/DDBJ whole genome shotgun (WGS) entry which is preliminary data.</text>
</comment>
<protein>
    <submittedName>
        <fullName evidence="1">Uncharacterized protein</fullName>
    </submittedName>
</protein>
<evidence type="ECO:0000313" key="1">
    <source>
        <dbReference type="EMBL" id="OAA55203.1"/>
    </source>
</evidence>
<evidence type="ECO:0000313" key="2">
    <source>
        <dbReference type="Proteomes" id="UP000076881"/>
    </source>
</evidence>
<dbReference type="AlphaFoldDB" id="A0A167N6Y2"/>
<reference evidence="1 2" key="1">
    <citation type="journal article" date="2016" name="Genome Biol. Evol.">
        <title>Divergent and convergent evolution of fungal pathogenicity.</title>
        <authorList>
            <person name="Shang Y."/>
            <person name="Xiao G."/>
            <person name="Zheng P."/>
            <person name="Cen K."/>
            <person name="Zhan S."/>
            <person name="Wang C."/>
        </authorList>
    </citation>
    <scope>NUCLEOTIDE SEQUENCE [LARGE SCALE GENOMIC DNA]</scope>
    <source>
        <strain evidence="1 2">RCEF 1005</strain>
    </source>
</reference>
<gene>
    <name evidence="1" type="ORF">LEL_10994</name>
</gene>
<name>A0A167N6Y2_CORDF</name>
<keyword evidence="2" id="KW-1185">Reference proteome</keyword>
<accession>A0A167N6Y2</accession>
<proteinExistence type="predicted"/>
<sequence>MVSDEAASMASGESRTRIKSACSGCKWPPKCDGQRRYCNRYIELNPSKRSCESFEDKTPPHSSGAVLANLLLPEDSNEGHDSLSIIGNSAPVPGTAAAGNRTGQNDTCIEKGALQVNADQDLEREDCAIVLAYEAVRMLLESRRPLQDPARDLARIRALQNYEADLALLKETQPNVWEKVLCAMPLLAMDDVLGSEELAELYAQLEQSLLEPCEFRYTGSNFNYLNELLQATIPKWEDASLQK</sequence>
<dbReference type="EMBL" id="AZHF01000042">
    <property type="protein sequence ID" value="OAA55203.1"/>
    <property type="molecule type" value="Genomic_DNA"/>
</dbReference>
<organism evidence="1 2">
    <name type="scientific">Akanthomyces lecanii RCEF 1005</name>
    <dbReference type="NCBI Taxonomy" id="1081108"/>
    <lineage>
        <taxon>Eukaryota</taxon>
        <taxon>Fungi</taxon>
        <taxon>Dikarya</taxon>
        <taxon>Ascomycota</taxon>
        <taxon>Pezizomycotina</taxon>
        <taxon>Sordariomycetes</taxon>
        <taxon>Hypocreomycetidae</taxon>
        <taxon>Hypocreales</taxon>
        <taxon>Cordycipitaceae</taxon>
        <taxon>Akanthomyces</taxon>
        <taxon>Cordyceps confragosa</taxon>
    </lineage>
</organism>